<dbReference type="GO" id="GO:0043565">
    <property type="term" value="F:sequence-specific DNA binding"/>
    <property type="evidence" value="ECO:0007669"/>
    <property type="project" value="InterPro"/>
</dbReference>
<proteinExistence type="predicted"/>
<dbReference type="KEGG" id="bfn:OI25_7359"/>
<protein>
    <submittedName>
        <fullName evidence="1">Transposase family protein</fullName>
    </submittedName>
</protein>
<organism evidence="1 2">
    <name type="scientific">Paraburkholderia fungorum</name>
    <dbReference type="NCBI Taxonomy" id="134537"/>
    <lineage>
        <taxon>Bacteria</taxon>
        <taxon>Pseudomonadati</taxon>
        <taxon>Pseudomonadota</taxon>
        <taxon>Betaproteobacteria</taxon>
        <taxon>Burkholderiales</taxon>
        <taxon>Burkholderiaceae</taxon>
        <taxon>Paraburkholderia</taxon>
    </lineage>
</organism>
<evidence type="ECO:0000313" key="1">
    <source>
        <dbReference type="EMBL" id="AJZ56512.1"/>
    </source>
</evidence>
<dbReference type="AlphaFoldDB" id="A0AAU8SYV4"/>
<evidence type="ECO:0000313" key="2">
    <source>
        <dbReference type="Proteomes" id="UP000032614"/>
    </source>
</evidence>
<reference evidence="1 2" key="1">
    <citation type="journal article" date="2015" name="Genome Announc.">
        <title>Complete genome sequences for 59 burkholderia isolates, both pathogenic and near neighbor.</title>
        <authorList>
            <person name="Johnson S.L."/>
            <person name="Bishop-Lilly K.A."/>
            <person name="Ladner J.T."/>
            <person name="Daligault H.E."/>
            <person name="Davenport K.W."/>
            <person name="Jaissle J."/>
            <person name="Frey K.G."/>
            <person name="Koroleva G.I."/>
            <person name="Bruce D.C."/>
            <person name="Coyne S.R."/>
            <person name="Broomall S.M."/>
            <person name="Li P.E."/>
            <person name="Teshima H."/>
            <person name="Gibbons H.S."/>
            <person name="Palacios G.F."/>
            <person name="Rosenzweig C.N."/>
            <person name="Redden C.L."/>
            <person name="Xu Y."/>
            <person name="Minogue T.D."/>
            <person name="Chain P.S."/>
        </authorList>
    </citation>
    <scope>NUCLEOTIDE SEQUENCE [LARGE SCALE GENOMIC DNA]</scope>
    <source>
        <strain evidence="1 2">ATCC BAA-463</strain>
    </source>
</reference>
<dbReference type="Proteomes" id="UP000032614">
    <property type="component" value="Chromosome 3"/>
</dbReference>
<accession>A0AAU8SYV4</accession>
<dbReference type="EMBL" id="CP010025">
    <property type="protein sequence ID" value="AJZ56512.1"/>
    <property type="molecule type" value="Genomic_DNA"/>
</dbReference>
<dbReference type="InterPro" id="IPR036388">
    <property type="entry name" value="WH-like_DNA-bd_sf"/>
</dbReference>
<gene>
    <name evidence="1" type="ORF">OI25_7359</name>
</gene>
<dbReference type="InterPro" id="IPR010921">
    <property type="entry name" value="Trp_repressor/repl_initiator"/>
</dbReference>
<sequence>MTKRNRRTHSPAFKAKVALAALKGDKTLAELAQQFDVHPNQITDWKKQLQERVADVFDAGSAATAAPPIGVKVLHAKIGQLTLENDFLESALSKAGLLGVRR</sequence>
<name>A0AAU8SYV4_9BURK</name>
<dbReference type="GO" id="GO:0006313">
    <property type="term" value="P:DNA transposition"/>
    <property type="evidence" value="ECO:0007669"/>
    <property type="project" value="InterPro"/>
</dbReference>
<dbReference type="GO" id="GO:0004803">
    <property type="term" value="F:transposase activity"/>
    <property type="evidence" value="ECO:0007669"/>
    <property type="project" value="InterPro"/>
</dbReference>
<dbReference type="Pfam" id="PF01527">
    <property type="entry name" value="HTH_Tnp_1"/>
    <property type="match status" value="1"/>
</dbReference>
<dbReference type="InterPro" id="IPR002514">
    <property type="entry name" value="Transposase_8"/>
</dbReference>
<dbReference type="Gene3D" id="1.10.10.10">
    <property type="entry name" value="Winged helix-like DNA-binding domain superfamily/Winged helix DNA-binding domain"/>
    <property type="match status" value="1"/>
</dbReference>
<dbReference type="SUPFAM" id="SSF48295">
    <property type="entry name" value="TrpR-like"/>
    <property type="match status" value="1"/>
</dbReference>